<dbReference type="AlphaFoldDB" id="G7H277"/>
<dbReference type="EMBL" id="BAEE01000050">
    <property type="protein sequence ID" value="GAB09952.1"/>
    <property type="molecule type" value="Genomic_DNA"/>
</dbReference>
<gene>
    <name evidence="1" type="ORF">GOARA_050_00140</name>
</gene>
<dbReference type="RefSeq" id="WP_007322027.1">
    <property type="nucleotide sequence ID" value="NZ_BAEE01000050.1"/>
</dbReference>
<protein>
    <recommendedName>
        <fullName evidence="3">YbaB/EbfC DNA-binding family protein</fullName>
    </recommendedName>
</protein>
<dbReference type="SUPFAM" id="SSF82607">
    <property type="entry name" value="YbaB-like"/>
    <property type="match status" value="1"/>
</dbReference>
<evidence type="ECO:0000313" key="2">
    <source>
        <dbReference type="Proteomes" id="UP000035088"/>
    </source>
</evidence>
<dbReference type="OrthoDB" id="3623823at2"/>
<sequence length="113" mass="11700">MANPQLDELLAQATVAAGRMADLADGYAALVGEASDANKLVVARVDGSGALVGLDLDSAAMRLGSADLGELIVSTAMVAAQRAYAQRAALTDDFNREFGELASYDPANQGERR</sequence>
<dbReference type="Pfam" id="PF02575">
    <property type="entry name" value="YbaB_DNA_bd"/>
    <property type="match status" value="1"/>
</dbReference>
<dbReference type="Gene3D" id="3.30.1310.10">
    <property type="entry name" value="Nucleoid-associated protein YbaB-like domain"/>
    <property type="match status" value="1"/>
</dbReference>
<evidence type="ECO:0000313" key="1">
    <source>
        <dbReference type="EMBL" id="GAB09952.1"/>
    </source>
</evidence>
<dbReference type="InterPro" id="IPR036894">
    <property type="entry name" value="YbaB-like_sf"/>
</dbReference>
<keyword evidence="2" id="KW-1185">Reference proteome</keyword>
<proteinExistence type="predicted"/>
<dbReference type="STRING" id="1073574.GOARA_050_00140"/>
<dbReference type="Proteomes" id="UP000035088">
    <property type="component" value="Unassembled WGS sequence"/>
</dbReference>
<evidence type="ECO:0008006" key="3">
    <source>
        <dbReference type="Google" id="ProtNLM"/>
    </source>
</evidence>
<organism evidence="1 2">
    <name type="scientific">Gordonia araii NBRC 100433</name>
    <dbReference type="NCBI Taxonomy" id="1073574"/>
    <lineage>
        <taxon>Bacteria</taxon>
        <taxon>Bacillati</taxon>
        <taxon>Actinomycetota</taxon>
        <taxon>Actinomycetes</taxon>
        <taxon>Mycobacteriales</taxon>
        <taxon>Gordoniaceae</taxon>
        <taxon>Gordonia</taxon>
    </lineage>
</organism>
<dbReference type="GO" id="GO:0003677">
    <property type="term" value="F:DNA binding"/>
    <property type="evidence" value="ECO:0007669"/>
    <property type="project" value="InterPro"/>
</dbReference>
<dbReference type="InterPro" id="IPR004401">
    <property type="entry name" value="YbaB/EbfC"/>
</dbReference>
<reference evidence="1 2" key="1">
    <citation type="submission" date="2011-11" db="EMBL/GenBank/DDBJ databases">
        <title>Whole genome shotgun sequence of Gordonia araii NBRC 100433.</title>
        <authorList>
            <person name="Yoshida Y."/>
            <person name="Hosoyama A."/>
            <person name="Tsuchikane K."/>
            <person name="Katsumata H."/>
            <person name="Yamazaki S."/>
            <person name="Fujita N."/>
        </authorList>
    </citation>
    <scope>NUCLEOTIDE SEQUENCE [LARGE SCALE GENOMIC DNA]</scope>
    <source>
        <strain evidence="1 2">NBRC 100433</strain>
    </source>
</reference>
<name>G7H277_9ACTN</name>
<comment type="caution">
    <text evidence="1">The sequence shown here is derived from an EMBL/GenBank/DDBJ whole genome shotgun (WGS) entry which is preliminary data.</text>
</comment>
<accession>G7H277</accession>